<dbReference type="Pfam" id="PF08324">
    <property type="entry name" value="PUL"/>
    <property type="match status" value="1"/>
</dbReference>
<feature type="domain" description="PUL" evidence="5">
    <location>
        <begin position="335"/>
        <end position="645"/>
    </location>
</feature>
<evidence type="ECO:0000259" key="6">
    <source>
        <dbReference type="PROSITE" id="PS51858"/>
    </source>
</evidence>
<evidence type="ECO:0000256" key="3">
    <source>
        <dbReference type="ARBA" id="ARBA00022801"/>
    </source>
</evidence>
<dbReference type="Pfam" id="PF05903">
    <property type="entry name" value="Peptidase_C97"/>
    <property type="match status" value="1"/>
</dbReference>
<evidence type="ECO:0000256" key="1">
    <source>
        <dbReference type="ARBA" id="ARBA00008140"/>
    </source>
</evidence>
<dbReference type="AlphaFoldDB" id="A0A316U9N0"/>
<dbReference type="GO" id="GO:0006508">
    <property type="term" value="P:proteolysis"/>
    <property type="evidence" value="ECO:0007669"/>
    <property type="project" value="UniProtKB-KW"/>
</dbReference>
<feature type="domain" description="Thioredoxin" evidence="4">
    <location>
        <begin position="178"/>
        <end position="316"/>
    </location>
</feature>
<dbReference type="Gene3D" id="3.90.1720.30">
    <property type="entry name" value="PPPDE domains"/>
    <property type="match status" value="1"/>
</dbReference>
<dbReference type="InterPro" id="IPR013535">
    <property type="entry name" value="PUL_dom"/>
</dbReference>
<evidence type="ECO:0000256" key="2">
    <source>
        <dbReference type="ARBA" id="ARBA00022670"/>
    </source>
</evidence>
<dbReference type="SUPFAM" id="SSF52833">
    <property type="entry name" value="Thioredoxin-like"/>
    <property type="match status" value="1"/>
</dbReference>
<reference evidence="7 8" key="1">
    <citation type="journal article" date="2018" name="Mol. Biol. Evol.">
        <title>Broad Genomic Sampling Reveals a Smut Pathogenic Ancestry of the Fungal Clade Ustilaginomycotina.</title>
        <authorList>
            <person name="Kijpornyongpan T."/>
            <person name="Mondo S.J."/>
            <person name="Barry K."/>
            <person name="Sandor L."/>
            <person name="Lee J."/>
            <person name="Lipzen A."/>
            <person name="Pangilinan J."/>
            <person name="LaButti K."/>
            <person name="Hainaut M."/>
            <person name="Henrissat B."/>
            <person name="Grigoriev I.V."/>
            <person name="Spatafora J.W."/>
            <person name="Aime M.C."/>
        </authorList>
    </citation>
    <scope>NUCLEOTIDE SEQUENCE [LARGE SCALE GENOMIC DNA]</scope>
    <source>
        <strain evidence="7 8">MCA 4718</strain>
    </source>
</reference>
<keyword evidence="8" id="KW-1185">Reference proteome</keyword>
<keyword evidence="3" id="KW-0378">Hydrolase</keyword>
<dbReference type="PROSITE" id="PS51352">
    <property type="entry name" value="THIOREDOXIN_2"/>
    <property type="match status" value="1"/>
</dbReference>
<sequence length="648" mass="70719">MAEEISYPVELYVYDLSGGLARQLSASLLGRQIDAVYHTSIVIKYSTPREFFFGQGISVTSPGGSHHGRPMEIVPLGSTSIDEETWNEILQDLRGRYTPAAYNLMTNNCNNFSDEVANILVGRSIPAHITSLPSDFQNAMGATAARRGNGPMAGPAGPSPLLGLMDQFNQRAQGGSYGQQSAPAAALALGSTSGSPPPANLIDITSAQHLNETLQRWNCAVVLFTNTKTCPPCKMLHPKFVEMAREYSAPVQASLKKHKNIAFVVVDSSPATQTLMASNGIRGTPTLKFFVKGRERHSFSGADVAELRSQVDLTLFEIWVAHPHTQLKPPLTSKKSIPKEYIISSSIPNFASAVRVLDEAVSALKTSDFKAKADVQDCRKVIAKRVVPWLEARFGANGDPKKVLTQEIATAWKVASRILMEKLPMTAVFPLIDMLRVATLDDTALLALGDVPKTTIHQASKILEGATDGTSNRPLWLTTLRLAGNVMSNPFSLGTSEDFEPIVSLIFSGMLQEDKAIRNASSSAAFNVCLFKTKGRVDFIERDVAARNGDSSDSGVLLGEDFDTQALSALVHAIENEHESVETLHRLLACVFQLQYLSEHYEEHKELLEVLDLATILEGKEEMELLKGAVKEEEIRTLLKDCARLLKT</sequence>
<dbReference type="Pfam" id="PF00085">
    <property type="entry name" value="Thioredoxin"/>
    <property type="match status" value="1"/>
</dbReference>
<evidence type="ECO:0000259" key="4">
    <source>
        <dbReference type="PROSITE" id="PS51352"/>
    </source>
</evidence>
<dbReference type="Gene3D" id="1.25.10.10">
    <property type="entry name" value="Leucine-rich Repeat Variant"/>
    <property type="match status" value="1"/>
</dbReference>
<evidence type="ECO:0000259" key="5">
    <source>
        <dbReference type="PROSITE" id="PS51396"/>
    </source>
</evidence>
<dbReference type="InterPro" id="IPR008580">
    <property type="entry name" value="PPPDE_dom"/>
</dbReference>
<dbReference type="PROSITE" id="PS51396">
    <property type="entry name" value="PUL"/>
    <property type="match status" value="1"/>
</dbReference>
<keyword evidence="2" id="KW-0645">Protease</keyword>
<protein>
    <submittedName>
        <fullName evidence="7">DUF862-domain-containing protein</fullName>
    </submittedName>
</protein>
<proteinExistence type="inferred from homology"/>
<dbReference type="GeneID" id="37013868"/>
<dbReference type="STRING" id="1684307.A0A316U9N0"/>
<dbReference type="Gene3D" id="3.40.30.10">
    <property type="entry name" value="Glutaredoxin"/>
    <property type="match status" value="1"/>
</dbReference>
<dbReference type="InterPro" id="IPR013766">
    <property type="entry name" value="Thioredoxin_domain"/>
</dbReference>
<dbReference type="PANTHER" id="PTHR12378:SF7">
    <property type="entry name" value="DESUMOYLATING ISOPEPTIDASE 1"/>
    <property type="match status" value="1"/>
</dbReference>
<dbReference type="Proteomes" id="UP000245942">
    <property type="component" value="Unassembled WGS sequence"/>
</dbReference>
<evidence type="ECO:0000313" key="8">
    <source>
        <dbReference type="Proteomes" id="UP000245942"/>
    </source>
</evidence>
<dbReference type="EMBL" id="KZ819324">
    <property type="protein sequence ID" value="PWN21940.1"/>
    <property type="molecule type" value="Genomic_DNA"/>
</dbReference>
<dbReference type="InterPro" id="IPR036249">
    <property type="entry name" value="Thioredoxin-like_sf"/>
</dbReference>
<name>A0A316U9N0_9BASI</name>
<gene>
    <name evidence="7" type="ORF">BCV69DRAFT_281845</name>
</gene>
<dbReference type="InterPro" id="IPR042266">
    <property type="entry name" value="PPPDE_sf"/>
</dbReference>
<feature type="domain" description="PPPDE" evidence="6">
    <location>
        <begin position="7"/>
        <end position="141"/>
    </location>
</feature>
<dbReference type="RefSeq" id="XP_025349100.1">
    <property type="nucleotide sequence ID" value="XM_025492134.1"/>
</dbReference>
<comment type="similarity">
    <text evidence="1">Belongs to the DeSI family.</text>
</comment>
<dbReference type="GO" id="GO:0070646">
    <property type="term" value="P:protein modification by small protein removal"/>
    <property type="evidence" value="ECO:0007669"/>
    <property type="project" value="TreeGrafter"/>
</dbReference>
<dbReference type="SMART" id="SM01179">
    <property type="entry name" value="DUF862"/>
    <property type="match status" value="1"/>
</dbReference>
<dbReference type="PROSITE" id="PS51858">
    <property type="entry name" value="PPPDE"/>
    <property type="match status" value="1"/>
</dbReference>
<evidence type="ECO:0000313" key="7">
    <source>
        <dbReference type="EMBL" id="PWN21940.1"/>
    </source>
</evidence>
<accession>A0A316U9N0</accession>
<organism evidence="7 8">
    <name type="scientific">Pseudomicrostroma glucosiphilum</name>
    <dbReference type="NCBI Taxonomy" id="1684307"/>
    <lineage>
        <taxon>Eukaryota</taxon>
        <taxon>Fungi</taxon>
        <taxon>Dikarya</taxon>
        <taxon>Basidiomycota</taxon>
        <taxon>Ustilaginomycotina</taxon>
        <taxon>Exobasidiomycetes</taxon>
        <taxon>Microstromatales</taxon>
        <taxon>Microstromatales incertae sedis</taxon>
        <taxon>Pseudomicrostroma</taxon>
    </lineage>
</organism>
<dbReference type="InterPro" id="IPR011989">
    <property type="entry name" value="ARM-like"/>
</dbReference>
<dbReference type="GO" id="GO:0008233">
    <property type="term" value="F:peptidase activity"/>
    <property type="evidence" value="ECO:0007669"/>
    <property type="project" value="UniProtKB-KW"/>
</dbReference>
<dbReference type="PANTHER" id="PTHR12378">
    <property type="entry name" value="DESUMOYLATING ISOPEPTIDASE"/>
    <property type="match status" value="1"/>
</dbReference>
<dbReference type="OrthoDB" id="21221at2759"/>
<dbReference type="CDD" id="cd02947">
    <property type="entry name" value="TRX_family"/>
    <property type="match status" value="1"/>
</dbReference>